<dbReference type="OrthoDB" id="5826585at2759"/>
<comment type="caution">
    <text evidence="3">The sequence shown here is derived from an EMBL/GenBank/DDBJ whole genome shotgun (WGS) entry which is preliminary data.</text>
</comment>
<gene>
    <name evidence="3" type="ORF">CAMP_LOCUS15370</name>
</gene>
<feature type="chain" id="PRO_5040350959" description="T20D4.11-like domain-containing protein" evidence="1">
    <location>
        <begin position="17"/>
        <end position="173"/>
    </location>
</feature>
<accession>A0A9P1IV36</accession>
<feature type="domain" description="T20D4.11-like" evidence="2">
    <location>
        <begin position="26"/>
        <end position="173"/>
    </location>
</feature>
<evidence type="ECO:0000259" key="2">
    <source>
        <dbReference type="Pfam" id="PF01579"/>
    </source>
</evidence>
<organism evidence="3 4">
    <name type="scientific">Caenorhabditis angaria</name>
    <dbReference type="NCBI Taxonomy" id="860376"/>
    <lineage>
        <taxon>Eukaryota</taxon>
        <taxon>Metazoa</taxon>
        <taxon>Ecdysozoa</taxon>
        <taxon>Nematoda</taxon>
        <taxon>Chromadorea</taxon>
        <taxon>Rhabditida</taxon>
        <taxon>Rhabditina</taxon>
        <taxon>Rhabditomorpha</taxon>
        <taxon>Rhabditoidea</taxon>
        <taxon>Rhabditidae</taxon>
        <taxon>Peloderinae</taxon>
        <taxon>Caenorhabditis</taxon>
    </lineage>
</organism>
<keyword evidence="1" id="KW-0732">Signal</keyword>
<evidence type="ECO:0000313" key="3">
    <source>
        <dbReference type="EMBL" id="CAI5452733.1"/>
    </source>
</evidence>
<dbReference type="Pfam" id="PF01579">
    <property type="entry name" value="DUF19"/>
    <property type="match status" value="1"/>
</dbReference>
<proteinExistence type="predicted"/>
<dbReference type="Proteomes" id="UP001152747">
    <property type="component" value="Unassembled WGS sequence"/>
</dbReference>
<dbReference type="InterPro" id="IPR002542">
    <property type="entry name" value="T20D4.11-like_dom"/>
</dbReference>
<dbReference type="EMBL" id="CANHGI010000005">
    <property type="protein sequence ID" value="CAI5452733.1"/>
    <property type="molecule type" value="Genomic_DNA"/>
</dbReference>
<name>A0A9P1IV36_9PELO</name>
<dbReference type="PANTHER" id="PTHR21453">
    <property type="entry name" value="DUF19 DOMAIN-CONTAINING PROTEIN-RELATED-RELATED"/>
    <property type="match status" value="1"/>
</dbReference>
<protein>
    <recommendedName>
        <fullName evidence="2">T20D4.11-like domain-containing protein</fullName>
    </recommendedName>
</protein>
<keyword evidence="4" id="KW-1185">Reference proteome</keyword>
<sequence length="173" mass="19606">MIIVLFLAYFFSFSDAAPDKSCLTPEFKKLAATCVEGLNPLFAELQKPQNNEAEKIKLINLCENSLNCFKSIEKCAEIPKEIIDSAENICSLTKFLNSPQFSPCVEIIDSKKDKCSRKLFIGSEQIKGDRKEKCEIYKTNGDCARKFISSSCSKEALKAFETFRTERTKRLKC</sequence>
<evidence type="ECO:0000313" key="4">
    <source>
        <dbReference type="Proteomes" id="UP001152747"/>
    </source>
</evidence>
<dbReference type="AlphaFoldDB" id="A0A9P1IV36"/>
<reference evidence="3" key="1">
    <citation type="submission" date="2022-11" db="EMBL/GenBank/DDBJ databases">
        <authorList>
            <person name="Kikuchi T."/>
        </authorList>
    </citation>
    <scope>NUCLEOTIDE SEQUENCE</scope>
    <source>
        <strain evidence="3">PS1010</strain>
    </source>
</reference>
<evidence type="ECO:0000256" key="1">
    <source>
        <dbReference type="SAM" id="SignalP"/>
    </source>
</evidence>
<feature type="signal peptide" evidence="1">
    <location>
        <begin position="1"/>
        <end position="16"/>
    </location>
</feature>